<protein>
    <submittedName>
        <fullName evidence="2">Uncharacterized protein</fullName>
    </submittedName>
</protein>
<name>S9QHD6_CYSF2</name>
<dbReference type="Proteomes" id="UP000011682">
    <property type="component" value="Unassembled WGS sequence"/>
</dbReference>
<keyword evidence="3" id="KW-1185">Reference proteome</keyword>
<accession>S9QHD6</accession>
<feature type="chain" id="PRO_5004555108" evidence="1">
    <location>
        <begin position="21"/>
        <end position="223"/>
    </location>
</feature>
<reference evidence="2" key="1">
    <citation type="submission" date="2013-05" db="EMBL/GenBank/DDBJ databases">
        <title>Genome assembly of Cystobacter fuscus DSM 2262.</title>
        <authorList>
            <person name="Sharma G."/>
            <person name="Khatri I."/>
            <person name="Kaur C."/>
            <person name="Mayilraj S."/>
            <person name="Subramanian S."/>
        </authorList>
    </citation>
    <scope>NUCLEOTIDE SEQUENCE [LARGE SCALE GENOMIC DNA]</scope>
    <source>
        <strain evidence="2">DSM 2262</strain>
    </source>
</reference>
<dbReference type="AlphaFoldDB" id="S9QHD6"/>
<sequence>MRRVISALVLSVLLPLPALASVFLNGVRIDGLTNQTFDKVSSVRLDDQGNVHIVAPGYTVKTMEVPAPVAPAPTPPPVAPAPVAPAPTAAPVAPAAPPAPAAPTRITQRYWLVTEQSAQGKTEYDIDLFINSAWVRKLRNGEGQVITELTRYLRPGRNTVRLMASKVVTGPRRSQSAEHVFQVVIGEGNEGGGRVMLDKPLIRFQRTAAQTEDVTEEFILTTR</sequence>
<comment type="caution">
    <text evidence="2">The sequence shown here is derived from an EMBL/GenBank/DDBJ whole genome shotgun (WGS) entry which is preliminary data.</text>
</comment>
<dbReference type="RefSeq" id="WP_002628243.1">
    <property type="nucleotide sequence ID" value="NZ_ANAH02000069.1"/>
</dbReference>
<organism evidence="2 3">
    <name type="scientific">Cystobacter fuscus (strain ATCC 25194 / DSM 2262 / NBRC 100088 / M29)</name>
    <dbReference type="NCBI Taxonomy" id="1242864"/>
    <lineage>
        <taxon>Bacteria</taxon>
        <taxon>Pseudomonadati</taxon>
        <taxon>Myxococcota</taxon>
        <taxon>Myxococcia</taxon>
        <taxon>Myxococcales</taxon>
        <taxon>Cystobacterineae</taxon>
        <taxon>Archangiaceae</taxon>
        <taxon>Cystobacter</taxon>
    </lineage>
</organism>
<evidence type="ECO:0000313" key="3">
    <source>
        <dbReference type="Proteomes" id="UP000011682"/>
    </source>
</evidence>
<feature type="signal peptide" evidence="1">
    <location>
        <begin position="1"/>
        <end position="20"/>
    </location>
</feature>
<dbReference type="EMBL" id="ANAH02000069">
    <property type="protein sequence ID" value="EPX55833.1"/>
    <property type="molecule type" value="Genomic_DNA"/>
</dbReference>
<keyword evidence="1" id="KW-0732">Signal</keyword>
<proteinExistence type="predicted"/>
<dbReference type="OrthoDB" id="5382318at2"/>
<evidence type="ECO:0000256" key="1">
    <source>
        <dbReference type="SAM" id="SignalP"/>
    </source>
</evidence>
<evidence type="ECO:0000313" key="2">
    <source>
        <dbReference type="EMBL" id="EPX55833.1"/>
    </source>
</evidence>
<gene>
    <name evidence="2" type="ORF">D187_008394</name>
</gene>